<dbReference type="InterPro" id="IPR036942">
    <property type="entry name" value="Beta-barrel_TonB_sf"/>
</dbReference>
<evidence type="ECO:0000256" key="2">
    <source>
        <dbReference type="ARBA" id="ARBA00023136"/>
    </source>
</evidence>
<dbReference type="AlphaFoldDB" id="A0A1M5BE42"/>
<keyword evidence="5" id="KW-0732">Signal</keyword>
<evidence type="ECO:0000313" key="8">
    <source>
        <dbReference type="EMBL" id="SHF40680.1"/>
    </source>
</evidence>
<dbReference type="InterPro" id="IPR012910">
    <property type="entry name" value="Plug_dom"/>
</dbReference>
<evidence type="ECO:0000256" key="1">
    <source>
        <dbReference type="ARBA" id="ARBA00004442"/>
    </source>
</evidence>
<feature type="chain" id="PRO_5013245758" evidence="5">
    <location>
        <begin position="30"/>
        <end position="919"/>
    </location>
</feature>
<proteinExistence type="inferred from homology"/>
<dbReference type="STRING" id="1194090.SAMN05443144_10891"/>
<reference evidence="8 9" key="1">
    <citation type="submission" date="2016-11" db="EMBL/GenBank/DDBJ databases">
        <authorList>
            <person name="Jaros S."/>
            <person name="Januszkiewicz K."/>
            <person name="Wedrychowicz H."/>
        </authorList>
    </citation>
    <scope>NUCLEOTIDE SEQUENCE [LARGE SCALE GENOMIC DNA]</scope>
    <source>
        <strain evidence="8 9">DSM 21986</strain>
    </source>
</reference>
<comment type="similarity">
    <text evidence="4">Belongs to the TonB-dependent receptor family.</text>
</comment>
<dbReference type="Gene3D" id="2.60.40.1120">
    <property type="entry name" value="Carboxypeptidase-like, regulatory domain"/>
    <property type="match status" value="1"/>
</dbReference>
<evidence type="ECO:0000256" key="3">
    <source>
        <dbReference type="ARBA" id="ARBA00023237"/>
    </source>
</evidence>
<name>A0A1M5BE42_9BACT</name>
<evidence type="ECO:0000313" key="9">
    <source>
        <dbReference type="Proteomes" id="UP000184041"/>
    </source>
</evidence>
<keyword evidence="9" id="KW-1185">Reference proteome</keyword>
<dbReference type="OrthoDB" id="9768470at2"/>
<dbReference type="PANTHER" id="PTHR40980:SF5">
    <property type="entry name" value="TONB-DEPENDENT RECEPTOR"/>
    <property type="match status" value="1"/>
</dbReference>
<keyword evidence="2 4" id="KW-0472">Membrane</keyword>
<gene>
    <name evidence="8" type="ORF">SAMN05443144_10891</name>
</gene>
<protein>
    <submittedName>
        <fullName evidence="8">Outer membrane receptor proteins, mostly Fe transport</fullName>
    </submittedName>
</protein>
<evidence type="ECO:0000259" key="7">
    <source>
        <dbReference type="Pfam" id="PF07715"/>
    </source>
</evidence>
<keyword evidence="4" id="KW-0798">TonB box</keyword>
<dbReference type="Pfam" id="PF00593">
    <property type="entry name" value="TonB_dep_Rec_b-barrel"/>
    <property type="match status" value="1"/>
</dbReference>
<dbReference type="Pfam" id="PF13715">
    <property type="entry name" value="CarbopepD_reg_2"/>
    <property type="match status" value="1"/>
</dbReference>
<dbReference type="Gene3D" id="2.40.170.20">
    <property type="entry name" value="TonB-dependent receptor, beta-barrel domain"/>
    <property type="match status" value="1"/>
</dbReference>
<feature type="domain" description="TonB-dependent receptor-like beta-barrel" evidence="6">
    <location>
        <begin position="445"/>
        <end position="888"/>
    </location>
</feature>
<evidence type="ECO:0000259" key="6">
    <source>
        <dbReference type="Pfam" id="PF00593"/>
    </source>
</evidence>
<dbReference type="GO" id="GO:0009279">
    <property type="term" value="C:cell outer membrane"/>
    <property type="evidence" value="ECO:0007669"/>
    <property type="project" value="UniProtKB-SubCell"/>
</dbReference>
<evidence type="ECO:0000256" key="5">
    <source>
        <dbReference type="SAM" id="SignalP"/>
    </source>
</evidence>
<dbReference type="EMBL" id="FQUS01000008">
    <property type="protein sequence ID" value="SHF40680.1"/>
    <property type="molecule type" value="Genomic_DNA"/>
</dbReference>
<dbReference type="PANTHER" id="PTHR40980">
    <property type="entry name" value="PLUG DOMAIN-CONTAINING PROTEIN"/>
    <property type="match status" value="1"/>
</dbReference>
<sequence>MNVMTLCKKIFIILLIPAAAVLGISEMSAAQSQSADPGQITGKVVDAQTGETIIGANVAITGTTKGAATDLDGRYSIRNLQPGTYSITVTYISYSKKTVTGVEVNPGESQILDISLQPKTVGMDEITVTATADQSSAAGLLAMQRKSVPMQDGLSSQQISKLGDSDVGAAIKRVTGVTVQDGKNVFVRGLGNRYSNVQLNGSQLPSTNPNKKEVPVDLFGSGLVSNIIVQKTFTADQSAEFSGGSVQITTREFPDDRNLTLSYSTSYNTVSTLENTLTSGGSSTDFLGYDNGKRKLPSILKGQRLNDEIAPRVVQGLHDNWGIDSNRNAIPSQSVSVNYANQFNEDRIPIGIVGNFSYKFARDLQPNKIQRFIQFFDSNGPNYLTDYDHNEGVIQADLSGMLNIFIKPSSVTKIGLKSLYSNATTDSKSVIEGPYQNGINRLTVLNFDRRTVFSNTLELETYFRNFMSSTLSGNISYNRAVRMRPDRRTTRYNLTGGEYRFAPFGDNNGHFFSDQNDNNYAGKLKYEFTPVDFVRISAGGNITIKDRSFTARRIAYRDQVAPFINGDVATQPPSGILADELVENGALEMVETTQFGLNQSDWYDGFQSIYAGFVSTQWNVIDRLSFELGGRVENSVQTIEVPLNLGGDYEEASRVDNTDFLPAVNVTYEISDRSNLRAAFSRTLARPEFREISNFNFADFFGGKRIYGNPDLERTRITNYDLRVETYPRGGELFAVSAFYKQFENPIELFYRLTENVEVFYDNAPEADLYGIEVEGRKNITDRLQIVANASYILSETKMGSGASNRVANIERPMVGQSPFIFNVSSFYTIPKWNMNLSLSYNTFGERVVTVGQSGQQYDEYEQPFHDLGAKIEYPLAGVNLSLEASNLLNDVQEYTQGPATTFRYKPGVTFQLGATLSL</sequence>
<feature type="domain" description="TonB-dependent receptor plug" evidence="7">
    <location>
        <begin position="154"/>
        <end position="243"/>
    </location>
</feature>
<organism evidence="8 9">
    <name type="scientific">Fodinibius roseus</name>
    <dbReference type="NCBI Taxonomy" id="1194090"/>
    <lineage>
        <taxon>Bacteria</taxon>
        <taxon>Pseudomonadati</taxon>
        <taxon>Balneolota</taxon>
        <taxon>Balneolia</taxon>
        <taxon>Balneolales</taxon>
        <taxon>Balneolaceae</taxon>
        <taxon>Fodinibius</taxon>
    </lineage>
</organism>
<keyword evidence="8" id="KW-0675">Receptor</keyword>
<dbReference type="Pfam" id="PF07715">
    <property type="entry name" value="Plug"/>
    <property type="match status" value="1"/>
</dbReference>
<dbReference type="SUPFAM" id="SSF49464">
    <property type="entry name" value="Carboxypeptidase regulatory domain-like"/>
    <property type="match status" value="1"/>
</dbReference>
<dbReference type="Gene3D" id="2.170.130.10">
    <property type="entry name" value="TonB-dependent receptor, plug domain"/>
    <property type="match status" value="1"/>
</dbReference>
<dbReference type="InterPro" id="IPR000531">
    <property type="entry name" value="Beta-barrel_TonB"/>
</dbReference>
<comment type="subcellular location">
    <subcellularLocation>
        <location evidence="1 4">Cell outer membrane</location>
    </subcellularLocation>
</comment>
<dbReference type="SUPFAM" id="SSF56935">
    <property type="entry name" value="Porins"/>
    <property type="match status" value="1"/>
</dbReference>
<dbReference type="InterPro" id="IPR008969">
    <property type="entry name" value="CarboxyPept-like_regulatory"/>
</dbReference>
<evidence type="ECO:0000256" key="4">
    <source>
        <dbReference type="RuleBase" id="RU003357"/>
    </source>
</evidence>
<dbReference type="Proteomes" id="UP000184041">
    <property type="component" value="Unassembled WGS sequence"/>
</dbReference>
<accession>A0A1M5BE42</accession>
<dbReference type="InterPro" id="IPR037066">
    <property type="entry name" value="Plug_dom_sf"/>
</dbReference>
<feature type="signal peptide" evidence="5">
    <location>
        <begin position="1"/>
        <end position="29"/>
    </location>
</feature>
<keyword evidence="3" id="KW-0998">Cell outer membrane</keyword>